<keyword evidence="2 4" id="KW-0560">Oxidoreductase</keyword>
<dbReference type="HAMAP" id="MF_00712">
    <property type="entry name" value="GcvPA"/>
    <property type="match status" value="1"/>
</dbReference>
<gene>
    <name evidence="4 6" type="primary">gcvPA</name>
    <name evidence="6" type="ORF">CE91St30_29250</name>
</gene>
<dbReference type="InterPro" id="IPR023010">
    <property type="entry name" value="GcvPA"/>
</dbReference>
<dbReference type="InterPro" id="IPR049315">
    <property type="entry name" value="GDC-P_N"/>
</dbReference>
<comment type="subunit">
    <text evidence="4">The glycine cleavage system is composed of four proteins: P, T, L and H. In this organism, the P 'protein' is a heterodimer of two subunits.</text>
</comment>
<comment type="function">
    <text evidence="1 4">The glycine cleavage system catalyzes the degradation of glycine. The P protein binds the alpha-amino group of glycine through its pyridoxal phosphate cofactor; CO(2) is released and the remaining methylamine moiety is then transferred to the lipoamide cofactor of the H protein.</text>
</comment>
<dbReference type="EC" id="1.4.4.2" evidence="4"/>
<dbReference type="Proteomes" id="UP001320544">
    <property type="component" value="Chromosome"/>
</dbReference>
<dbReference type="Gene3D" id="3.40.640.10">
    <property type="entry name" value="Type I PLP-dependent aspartate aminotransferase-like (Major domain)"/>
    <property type="match status" value="1"/>
</dbReference>
<organism evidence="6 7">
    <name type="scientific">Raoultibacter timonensis</name>
    <dbReference type="NCBI Taxonomy" id="1907662"/>
    <lineage>
        <taxon>Bacteria</taxon>
        <taxon>Bacillati</taxon>
        <taxon>Actinomycetota</taxon>
        <taxon>Coriobacteriia</taxon>
        <taxon>Eggerthellales</taxon>
        <taxon>Eggerthellaceae</taxon>
        <taxon>Raoultibacter</taxon>
    </lineage>
</organism>
<dbReference type="PANTHER" id="PTHR42806">
    <property type="entry name" value="GLYCINE CLEAVAGE SYSTEM P-PROTEIN"/>
    <property type="match status" value="1"/>
</dbReference>
<evidence type="ECO:0000313" key="6">
    <source>
        <dbReference type="EMBL" id="BDE97592.1"/>
    </source>
</evidence>
<keyword evidence="7" id="KW-1185">Reference proteome</keyword>
<feature type="domain" description="Glycine cleavage system P-protein N-terminal" evidence="5">
    <location>
        <begin position="3"/>
        <end position="367"/>
    </location>
</feature>
<dbReference type="NCBIfam" id="NF001696">
    <property type="entry name" value="PRK00451.1"/>
    <property type="match status" value="1"/>
</dbReference>
<comment type="similarity">
    <text evidence="4">Belongs to the GcvP family. N-terminal subunit subfamily.</text>
</comment>
<evidence type="ECO:0000256" key="3">
    <source>
        <dbReference type="ARBA" id="ARBA00049026"/>
    </source>
</evidence>
<dbReference type="PIRSF" id="PIRSF006815">
    <property type="entry name" value="GcvPA"/>
    <property type="match status" value="1"/>
</dbReference>
<comment type="catalytic activity">
    <reaction evidence="3 4">
        <text>N(6)-[(R)-lipoyl]-L-lysyl-[glycine-cleavage complex H protein] + glycine + H(+) = N(6)-[(R)-S(8)-aminomethyldihydrolipoyl]-L-lysyl-[glycine-cleavage complex H protein] + CO2</text>
        <dbReference type="Rhea" id="RHEA:24304"/>
        <dbReference type="Rhea" id="RHEA-COMP:10494"/>
        <dbReference type="Rhea" id="RHEA-COMP:10495"/>
        <dbReference type="ChEBI" id="CHEBI:15378"/>
        <dbReference type="ChEBI" id="CHEBI:16526"/>
        <dbReference type="ChEBI" id="CHEBI:57305"/>
        <dbReference type="ChEBI" id="CHEBI:83099"/>
        <dbReference type="ChEBI" id="CHEBI:83143"/>
        <dbReference type="EC" id="1.4.4.2"/>
    </reaction>
</comment>
<name>A0ABN6MHW6_9ACTN</name>
<dbReference type="Pfam" id="PF02347">
    <property type="entry name" value="GDC-P"/>
    <property type="match status" value="1"/>
</dbReference>
<dbReference type="CDD" id="cd00613">
    <property type="entry name" value="GDC-P"/>
    <property type="match status" value="1"/>
</dbReference>
<dbReference type="PANTHER" id="PTHR42806:SF1">
    <property type="entry name" value="GLYCINE DEHYDROGENASE (DECARBOXYLATING)"/>
    <property type="match status" value="1"/>
</dbReference>
<reference evidence="6 7" key="1">
    <citation type="submission" date="2022-01" db="EMBL/GenBank/DDBJ databases">
        <title>Novel bile acid biosynthetic pathways are enriched in the microbiome of centenarians.</title>
        <authorList>
            <person name="Sato Y."/>
            <person name="Atarashi K."/>
            <person name="Plichta R.D."/>
            <person name="Arai Y."/>
            <person name="Sasajima S."/>
            <person name="Kearney M.S."/>
            <person name="Suda W."/>
            <person name="Takeshita K."/>
            <person name="Sasaki T."/>
            <person name="Okamoto S."/>
            <person name="Skelly N.A."/>
            <person name="Okamura Y."/>
            <person name="Vlamakis H."/>
            <person name="Li Y."/>
            <person name="Tanoue T."/>
            <person name="Takei H."/>
            <person name="Nittono H."/>
            <person name="Narushima S."/>
            <person name="Irie J."/>
            <person name="Itoh H."/>
            <person name="Moriya K."/>
            <person name="Sugiura Y."/>
            <person name="Suematsu M."/>
            <person name="Moritoki N."/>
            <person name="Shibata S."/>
            <person name="Littman R.D."/>
            <person name="Fischbach A.M."/>
            <person name="Uwamino Y."/>
            <person name="Inoue T."/>
            <person name="Honda A."/>
            <person name="Hattori M."/>
            <person name="Murai T."/>
            <person name="Xavier J.R."/>
            <person name="Hirose N."/>
            <person name="Honda K."/>
        </authorList>
    </citation>
    <scope>NUCLEOTIDE SEQUENCE [LARGE SCALE GENOMIC DNA]</scope>
    <source>
        <strain evidence="6 7">CE91-St30</strain>
    </source>
</reference>
<dbReference type="Gene3D" id="3.90.1150.10">
    <property type="entry name" value="Aspartate Aminotransferase, domain 1"/>
    <property type="match status" value="1"/>
</dbReference>
<evidence type="ECO:0000259" key="5">
    <source>
        <dbReference type="Pfam" id="PF02347"/>
    </source>
</evidence>
<dbReference type="InterPro" id="IPR015424">
    <property type="entry name" value="PyrdxlP-dep_Trfase"/>
</dbReference>
<evidence type="ECO:0000256" key="2">
    <source>
        <dbReference type="ARBA" id="ARBA00023002"/>
    </source>
</evidence>
<dbReference type="SUPFAM" id="SSF53383">
    <property type="entry name" value="PLP-dependent transferases"/>
    <property type="match status" value="1"/>
</dbReference>
<protein>
    <recommendedName>
        <fullName evidence="4">Probable glycine dehydrogenase (decarboxylating) subunit 1</fullName>
        <ecNumber evidence="4">1.4.4.2</ecNumber>
    </recommendedName>
    <alternativeName>
        <fullName evidence="4">Glycine cleavage system P-protein subunit 1</fullName>
    </alternativeName>
    <alternativeName>
        <fullName evidence="4">Glycine decarboxylase subunit 1</fullName>
    </alternativeName>
    <alternativeName>
        <fullName evidence="4">Glycine dehydrogenase (aminomethyl-transferring) subunit 1</fullName>
    </alternativeName>
</protein>
<evidence type="ECO:0000256" key="4">
    <source>
        <dbReference type="HAMAP-Rule" id="MF_00712"/>
    </source>
</evidence>
<accession>A0ABN6MHW6</accession>
<dbReference type="EMBL" id="AP025564">
    <property type="protein sequence ID" value="BDE97592.1"/>
    <property type="molecule type" value="Genomic_DNA"/>
</dbReference>
<dbReference type="RefSeq" id="WP_244386958.1">
    <property type="nucleotide sequence ID" value="NZ_AP025564.1"/>
</dbReference>
<evidence type="ECO:0000313" key="7">
    <source>
        <dbReference type="Proteomes" id="UP001320544"/>
    </source>
</evidence>
<dbReference type="InterPro" id="IPR020581">
    <property type="entry name" value="GDC_P"/>
</dbReference>
<dbReference type="InterPro" id="IPR015422">
    <property type="entry name" value="PyrdxlP-dep_Trfase_small"/>
</dbReference>
<evidence type="ECO:0000256" key="1">
    <source>
        <dbReference type="ARBA" id="ARBA00003788"/>
    </source>
</evidence>
<dbReference type="InterPro" id="IPR015421">
    <property type="entry name" value="PyrdxlP-dep_Trfase_major"/>
</dbReference>
<sequence>MGSYLPSTSGEREQMLADLGFDSTDDLYAIVPEAARAGELDLPSGLTELELREKLGAMAAENTVFRSVFRGAGAYRRFVPALVKTVISKEEFVTAYTPYQAEVSQGVLQSIFEYQSMVCELTGMDVSNASLYDGATAAAEAVFMCQDRKRSGVVVSATVNPQTIETVKTYCESRGVEVEVIPAKGGATDAPAFAAALGEATACAIIQQPNYFGILEDAGDLIEAIHAAGAKAIMAADPVSLGILASPGELGVDICVAEGQSLGLPLSFGGPYLGIIACTSALMRKLPGRIVGQTQDAQGNRAFVLTLQAREQHIRREKASSNVCSNEALCALAAGTYLACMGPDGLARAASSSYAKAHYLAERLCEIDGFDLAWDAPFMNEFATTCPLDPAALERALAERGVLMGLPIEFVPDAASGGSGTSEAAAQGRPHGSPERGILWCATEMNSKAQIDEAVELVKEWAR</sequence>
<proteinExistence type="inferred from homology"/>